<dbReference type="Pfam" id="PF14420">
    <property type="entry name" value="Clr5"/>
    <property type="match status" value="1"/>
</dbReference>
<dbReference type="PANTHER" id="PTHR46791:SF5">
    <property type="entry name" value="CLR5 DOMAIN-CONTAINING PROTEIN-RELATED"/>
    <property type="match status" value="1"/>
</dbReference>
<dbReference type="GeneID" id="59284883"/>
<feature type="region of interest" description="Disordered" evidence="1">
    <location>
        <begin position="491"/>
        <end position="510"/>
    </location>
</feature>
<dbReference type="Pfam" id="PF24764">
    <property type="entry name" value="rva_4"/>
    <property type="match status" value="1"/>
</dbReference>
<organism evidence="4 5">
    <name type="scientific">Letharia columbiana</name>
    <dbReference type="NCBI Taxonomy" id="112416"/>
    <lineage>
        <taxon>Eukaryota</taxon>
        <taxon>Fungi</taxon>
        <taxon>Dikarya</taxon>
        <taxon>Ascomycota</taxon>
        <taxon>Pezizomycotina</taxon>
        <taxon>Lecanoromycetes</taxon>
        <taxon>OSLEUM clade</taxon>
        <taxon>Lecanoromycetidae</taxon>
        <taxon>Lecanorales</taxon>
        <taxon>Lecanorineae</taxon>
        <taxon>Parmeliaceae</taxon>
        <taxon>Letharia</taxon>
    </lineage>
</organism>
<evidence type="ECO:0000313" key="4">
    <source>
        <dbReference type="EMBL" id="KAF6238708.1"/>
    </source>
</evidence>
<dbReference type="RefSeq" id="XP_037168007.1">
    <property type="nucleotide sequence ID" value="XM_037305142.1"/>
</dbReference>
<keyword evidence="5" id="KW-1185">Reference proteome</keyword>
<dbReference type="InterPro" id="IPR036397">
    <property type="entry name" value="RNaseH_sf"/>
</dbReference>
<comment type="caution">
    <text evidence="4">The sequence shown here is derived from an EMBL/GenBank/DDBJ whole genome shotgun (WGS) entry which is preliminary data.</text>
</comment>
<dbReference type="SUPFAM" id="SSF53098">
    <property type="entry name" value="Ribonuclease H-like"/>
    <property type="match status" value="1"/>
</dbReference>
<dbReference type="AlphaFoldDB" id="A0A8H6L7T8"/>
<gene>
    <name evidence="4" type="ORF">HO173_003214</name>
</gene>
<sequence>MPPGRPKKDVESHKEFILHLHDQNKEYKEILRRLSTQRGFNISKNVLEQHLRIWAKKRYDKPECRDETLRDALIATLFLQQNANDKEILVVLEAKDLRVTSDKLRRLRVAMGLRRKRPLKDARSHDEEIIRIITEHLDQGVIGGWALTHLYAYFRRNGVFISRNDIMYTLRLVDPERVSGRYQKKQHRRKKFLVAGPNAIWSVDAHCKPEIIGIQIYAVIDAYSRKVIWIYVGGSGRTAVSVVKQFLMYMEEHKIMPERFRSDRGVETILIADAFHQLCEVQEDRSEEDRAIEKCWMFGKSTANQRIESWWMHLQSSQLRQWVLFFDRLKEENHFVKDRLADTIAVYAIYMPLVRAEAFEFVKNWNEHRIRKQKTRPHVTSGLPWFMYEYPEEPAVDCSSVPNPDLVDTLHQEVEAYDLDEYLPAVTLQWCHEKMRSLSFDPATLTAKDVLEEEGMGRRVHGHVFVLLKQEVERHLAVGNNSPTLTLTQIPKGAGSWKPSEKAMTAFHEA</sequence>
<name>A0A8H6L7T8_9LECA</name>
<evidence type="ECO:0008006" key="6">
    <source>
        <dbReference type="Google" id="ProtNLM"/>
    </source>
</evidence>
<protein>
    <recommendedName>
        <fullName evidence="6">Transposase</fullName>
    </recommendedName>
</protein>
<evidence type="ECO:0000256" key="1">
    <source>
        <dbReference type="SAM" id="MobiDB-lite"/>
    </source>
</evidence>
<evidence type="ECO:0000313" key="5">
    <source>
        <dbReference type="Proteomes" id="UP000578531"/>
    </source>
</evidence>
<dbReference type="GO" id="GO:0003676">
    <property type="term" value="F:nucleic acid binding"/>
    <property type="evidence" value="ECO:0007669"/>
    <property type="project" value="InterPro"/>
</dbReference>
<dbReference type="EMBL" id="JACCJC010000008">
    <property type="protein sequence ID" value="KAF6238708.1"/>
    <property type="molecule type" value="Genomic_DNA"/>
</dbReference>
<dbReference type="InterPro" id="IPR025676">
    <property type="entry name" value="Clr5_dom"/>
</dbReference>
<reference evidence="4 5" key="1">
    <citation type="journal article" date="2020" name="Genomics">
        <title>Complete, high-quality genomes from long-read metagenomic sequencing of two wolf lichen thalli reveals enigmatic genome architecture.</title>
        <authorList>
            <person name="McKenzie S.K."/>
            <person name="Walston R.F."/>
            <person name="Allen J.L."/>
        </authorList>
    </citation>
    <scope>NUCLEOTIDE SEQUENCE [LARGE SCALE GENOMIC DNA]</scope>
    <source>
        <strain evidence="4">WasteWater2</strain>
    </source>
</reference>
<evidence type="ECO:0000259" key="2">
    <source>
        <dbReference type="Pfam" id="PF14420"/>
    </source>
</evidence>
<evidence type="ECO:0000259" key="3">
    <source>
        <dbReference type="Pfam" id="PF24764"/>
    </source>
</evidence>
<dbReference type="InterPro" id="IPR012337">
    <property type="entry name" value="RNaseH-like_sf"/>
</dbReference>
<dbReference type="Proteomes" id="UP000578531">
    <property type="component" value="Unassembled WGS sequence"/>
</dbReference>
<dbReference type="Gene3D" id="3.30.420.10">
    <property type="entry name" value="Ribonuclease H-like superfamily/Ribonuclease H"/>
    <property type="match status" value="1"/>
</dbReference>
<accession>A0A8H6L7T8</accession>
<dbReference type="OrthoDB" id="5392716at2759"/>
<dbReference type="InterPro" id="IPR058913">
    <property type="entry name" value="Integrase_dom_put"/>
</dbReference>
<feature type="domain" description="Integrase core" evidence="3">
    <location>
        <begin position="192"/>
        <end position="376"/>
    </location>
</feature>
<dbReference type="PANTHER" id="PTHR46791">
    <property type="entry name" value="EXPRESSED PROTEIN"/>
    <property type="match status" value="1"/>
</dbReference>
<proteinExistence type="predicted"/>
<feature type="domain" description="Clr5" evidence="2">
    <location>
        <begin position="7"/>
        <end position="55"/>
    </location>
</feature>